<comment type="cofactor">
    <cofactor evidence="1">
        <name>Zn(2+)</name>
        <dbReference type="ChEBI" id="CHEBI:29105"/>
    </cofactor>
</comment>
<protein>
    <recommendedName>
        <fullName evidence="6">HTH araC/xylS-type domain-containing protein</fullName>
    </recommendedName>
</protein>
<keyword evidence="2" id="KW-0808">Transferase</keyword>
<dbReference type="InterPro" id="IPR004026">
    <property type="entry name" value="Ada_DNA_repair_Zn-bd"/>
</dbReference>
<keyword evidence="4" id="KW-0010">Activator</keyword>
<comment type="caution">
    <text evidence="7">The sequence shown here is derived from an EMBL/GenBank/DDBJ whole genome shotgun (WGS) entry which is preliminary data.</text>
</comment>
<dbReference type="GO" id="GO:0003700">
    <property type="term" value="F:DNA-binding transcription factor activity"/>
    <property type="evidence" value="ECO:0007669"/>
    <property type="project" value="InterPro"/>
</dbReference>
<keyword evidence="3" id="KW-0805">Transcription regulation</keyword>
<dbReference type="InterPro" id="IPR018060">
    <property type="entry name" value="HTH_AraC"/>
</dbReference>
<name>A0AAN6M009_9PLEO</name>
<dbReference type="InterPro" id="IPR035451">
    <property type="entry name" value="Ada-like_dom_sf"/>
</dbReference>
<evidence type="ECO:0000313" key="8">
    <source>
        <dbReference type="Proteomes" id="UP001280581"/>
    </source>
</evidence>
<dbReference type="Gene3D" id="1.10.10.60">
    <property type="entry name" value="Homeodomain-like"/>
    <property type="match status" value="1"/>
</dbReference>
<dbReference type="AlphaFoldDB" id="A0AAN6M009"/>
<dbReference type="Pfam" id="PF02805">
    <property type="entry name" value="Ada_Zn_binding"/>
    <property type="match status" value="1"/>
</dbReference>
<dbReference type="SUPFAM" id="SSF57884">
    <property type="entry name" value="Ada DNA repair protein, N-terminal domain (N-Ada 10)"/>
    <property type="match status" value="1"/>
</dbReference>
<dbReference type="GO" id="GO:0008270">
    <property type="term" value="F:zinc ion binding"/>
    <property type="evidence" value="ECO:0007669"/>
    <property type="project" value="InterPro"/>
</dbReference>
<proteinExistence type="predicted"/>
<reference evidence="7 8" key="1">
    <citation type="submission" date="2021-02" db="EMBL/GenBank/DDBJ databases">
        <title>Genome assembly of Pseudopithomyces chartarum.</title>
        <authorList>
            <person name="Jauregui R."/>
            <person name="Singh J."/>
            <person name="Voisey C."/>
        </authorList>
    </citation>
    <scope>NUCLEOTIDE SEQUENCE [LARGE SCALE GENOMIC DNA]</scope>
    <source>
        <strain evidence="7 8">AGR01</strain>
    </source>
</reference>
<dbReference type="SUPFAM" id="SSF46689">
    <property type="entry name" value="Homeodomain-like"/>
    <property type="match status" value="1"/>
</dbReference>
<dbReference type="Gene3D" id="3.40.10.10">
    <property type="entry name" value="DNA Methylphosphotriester Repair Domain"/>
    <property type="match status" value="1"/>
</dbReference>
<dbReference type="PROSITE" id="PS01124">
    <property type="entry name" value="HTH_ARAC_FAMILY_2"/>
    <property type="match status" value="1"/>
</dbReference>
<organism evidence="7 8">
    <name type="scientific">Pseudopithomyces chartarum</name>
    <dbReference type="NCBI Taxonomy" id="1892770"/>
    <lineage>
        <taxon>Eukaryota</taxon>
        <taxon>Fungi</taxon>
        <taxon>Dikarya</taxon>
        <taxon>Ascomycota</taxon>
        <taxon>Pezizomycotina</taxon>
        <taxon>Dothideomycetes</taxon>
        <taxon>Pleosporomycetidae</taxon>
        <taxon>Pleosporales</taxon>
        <taxon>Massarineae</taxon>
        <taxon>Didymosphaeriaceae</taxon>
        <taxon>Pseudopithomyces</taxon>
    </lineage>
</organism>
<keyword evidence="2" id="KW-0489">Methyltransferase</keyword>
<feature type="domain" description="HTH araC/xylS-type" evidence="6">
    <location>
        <begin position="84"/>
        <end position="133"/>
    </location>
</feature>
<accession>A0AAN6M009</accession>
<evidence type="ECO:0000256" key="3">
    <source>
        <dbReference type="ARBA" id="ARBA00023015"/>
    </source>
</evidence>
<evidence type="ECO:0000256" key="2">
    <source>
        <dbReference type="ARBA" id="ARBA00022603"/>
    </source>
</evidence>
<evidence type="ECO:0000256" key="4">
    <source>
        <dbReference type="ARBA" id="ARBA00023159"/>
    </source>
</evidence>
<evidence type="ECO:0000259" key="6">
    <source>
        <dbReference type="PROSITE" id="PS01124"/>
    </source>
</evidence>
<dbReference type="GO" id="GO:0032259">
    <property type="term" value="P:methylation"/>
    <property type="evidence" value="ECO:0007669"/>
    <property type="project" value="UniProtKB-KW"/>
</dbReference>
<keyword evidence="8" id="KW-1185">Reference proteome</keyword>
<gene>
    <name evidence="7" type="ORF">GRF29_77g925586</name>
</gene>
<evidence type="ECO:0000256" key="1">
    <source>
        <dbReference type="ARBA" id="ARBA00001947"/>
    </source>
</evidence>
<evidence type="ECO:0000256" key="5">
    <source>
        <dbReference type="ARBA" id="ARBA00023163"/>
    </source>
</evidence>
<dbReference type="EMBL" id="WVTA01000007">
    <property type="protein sequence ID" value="KAK3208509.1"/>
    <property type="molecule type" value="Genomic_DNA"/>
</dbReference>
<dbReference type="Proteomes" id="UP001280581">
    <property type="component" value="Unassembled WGS sequence"/>
</dbReference>
<dbReference type="GO" id="GO:0006281">
    <property type="term" value="P:DNA repair"/>
    <property type="evidence" value="ECO:0007669"/>
    <property type="project" value="InterPro"/>
</dbReference>
<dbReference type="GO" id="GO:0008168">
    <property type="term" value="F:methyltransferase activity"/>
    <property type="evidence" value="ECO:0007669"/>
    <property type="project" value="UniProtKB-KW"/>
</dbReference>
<dbReference type="InterPro" id="IPR009057">
    <property type="entry name" value="Homeodomain-like_sf"/>
</dbReference>
<keyword evidence="5" id="KW-0804">Transcription</keyword>
<dbReference type="GO" id="GO:0043565">
    <property type="term" value="F:sequence-specific DNA binding"/>
    <property type="evidence" value="ECO:0007669"/>
    <property type="project" value="InterPro"/>
</dbReference>
<sequence length="288" mass="31743">MYQTDAARWRALSIRDPNANNHFVYTVKSTHVYCRPTCPARLARRANVGFCTTPAEAAALGFRACKRCKPDVAETEDPQEKAVTKACELIEEALKQGDAKALRLQDLAKNVGLTPRYFHKIFKDKTGATPSAWAKAKMDEREGETRTPSLALESPSEVTPLNMDMFDFSELVDFNADSGQGFDGVRTTTITDPAILSLDGFDEGIEANTTTMCTWDTFAPDYIDAGFRIGNHTMVKWADPSTIPEARMTKVSATFEQDAALILDIGFGHDLNDDAYAPGSNTHWPATM</sequence>
<evidence type="ECO:0000313" key="7">
    <source>
        <dbReference type="EMBL" id="KAK3208509.1"/>
    </source>
</evidence>